<dbReference type="RefSeq" id="WP_073609561.1">
    <property type="nucleotide sequence ID" value="NZ_MRCG01000013.1"/>
</dbReference>
<dbReference type="GO" id="GO:0016757">
    <property type="term" value="F:glycosyltransferase activity"/>
    <property type="evidence" value="ECO:0007669"/>
    <property type="project" value="UniProtKB-KW"/>
</dbReference>
<reference evidence="6 7" key="1">
    <citation type="submission" date="2016-11" db="EMBL/GenBank/DDBJ databases">
        <title>Draft Genome Sequences of Nine Cyanobacterial Strains from Diverse Habitats.</title>
        <authorList>
            <person name="Zhu T."/>
            <person name="Hou S."/>
            <person name="Lu X."/>
            <person name="Hess W.R."/>
        </authorList>
    </citation>
    <scope>NUCLEOTIDE SEQUENCE [LARGE SCALE GENOMIC DNA]</scope>
    <source>
        <strain evidence="6 7">NIES-30</strain>
    </source>
</reference>
<feature type="transmembrane region" description="Helical" evidence="5">
    <location>
        <begin position="12"/>
        <end position="41"/>
    </location>
</feature>
<comment type="subcellular location">
    <subcellularLocation>
        <location evidence="1">Membrane</location>
        <topology evidence="1">Multi-pass membrane protein</topology>
    </subcellularLocation>
</comment>
<keyword evidence="6" id="KW-0808">Transferase</keyword>
<keyword evidence="6" id="KW-0328">Glycosyltransferase</keyword>
<dbReference type="Proteomes" id="UP000185557">
    <property type="component" value="Unassembled WGS sequence"/>
</dbReference>
<evidence type="ECO:0000256" key="5">
    <source>
        <dbReference type="SAM" id="Phobius"/>
    </source>
</evidence>
<keyword evidence="3 5" id="KW-1133">Transmembrane helix</keyword>
<keyword evidence="2 5" id="KW-0812">Transmembrane</keyword>
<keyword evidence="7" id="KW-1185">Reference proteome</keyword>
<dbReference type="AlphaFoldDB" id="A0A1U7J2M2"/>
<evidence type="ECO:0000313" key="6">
    <source>
        <dbReference type="EMBL" id="OKH46334.1"/>
    </source>
</evidence>
<proteinExistence type="predicted"/>
<organism evidence="6 7">
    <name type="scientific">Phormidium tenue NIES-30</name>
    <dbReference type="NCBI Taxonomy" id="549789"/>
    <lineage>
        <taxon>Bacteria</taxon>
        <taxon>Bacillati</taxon>
        <taxon>Cyanobacteriota</taxon>
        <taxon>Cyanophyceae</taxon>
        <taxon>Oscillatoriophycideae</taxon>
        <taxon>Oscillatoriales</taxon>
        <taxon>Oscillatoriaceae</taxon>
        <taxon>Phormidium</taxon>
    </lineage>
</organism>
<evidence type="ECO:0000256" key="4">
    <source>
        <dbReference type="ARBA" id="ARBA00023136"/>
    </source>
</evidence>
<dbReference type="InterPro" id="IPR019109">
    <property type="entry name" value="MamF_MmsF"/>
</dbReference>
<evidence type="ECO:0000256" key="2">
    <source>
        <dbReference type="ARBA" id="ARBA00022692"/>
    </source>
</evidence>
<dbReference type="OrthoDB" id="9808930at2"/>
<name>A0A1U7J2M2_9CYAN</name>
<evidence type="ECO:0000256" key="3">
    <source>
        <dbReference type="ARBA" id="ARBA00022989"/>
    </source>
</evidence>
<evidence type="ECO:0000313" key="7">
    <source>
        <dbReference type="Proteomes" id="UP000185557"/>
    </source>
</evidence>
<dbReference type="Pfam" id="PF09685">
    <property type="entry name" value="MamF_MmsF"/>
    <property type="match status" value="1"/>
</dbReference>
<accession>A0A1U7J2M2</accession>
<feature type="transmembrane region" description="Helical" evidence="5">
    <location>
        <begin position="65"/>
        <end position="98"/>
    </location>
</feature>
<comment type="caution">
    <text evidence="6">The sequence shown here is derived from an EMBL/GenBank/DDBJ whole genome shotgun (WGS) entry which is preliminary data.</text>
</comment>
<gene>
    <name evidence="6" type="ORF">NIES30_16635</name>
</gene>
<keyword evidence="4 5" id="KW-0472">Membrane</keyword>
<evidence type="ECO:0000256" key="1">
    <source>
        <dbReference type="ARBA" id="ARBA00004141"/>
    </source>
</evidence>
<protein>
    <submittedName>
        <fullName evidence="6">Orotate phosphoribosyltransferase</fullName>
    </submittedName>
</protein>
<sequence>MNQLDSNPESRMWAMLAHLSALSGFVIPFGNIIGPLVIWLVKRDEMSFVNDQAREALNFNISMTIYMVVAGVLIFVLIGIPLMIVLGIAWLVLVILAAVKANEGTAYRYPLTLRLVN</sequence>
<dbReference type="EMBL" id="MRCG01000013">
    <property type="protein sequence ID" value="OKH46334.1"/>
    <property type="molecule type" value="Genomic_DNA"/>
</dbReference>